<dbReference type="InterPro" id="IPR000415">
    <property type="entry name" value="Nitroreductase-like"/>
</dbReference>
<evidence type="ECO:0000256" key="1">
    <source>
        <dbReference type="ARBA" id="ARBA00022630"/>
    </source>
</evidence>
<evidence type="ECO:0000313" key="7">
    <source>
        <dbReference type="Proteomes" id="UP000319576"/>
    </source>
</evidence>
<evidence type="ECO:0000256" key="2">
    <source>
        <dbReference type="ARBA" id="ARBA00022643"/>
    </source>
</evidence>
<dbReference type="GO" id="GO:0016491">
    <property type="term" value="F:oxidoreductase activity"/>
    <property type="evidence" value="ECO:0007669"/>
    <property type="project" value="UniProtKB-KW"/>
</dbReference>
<dbReference type="GO" id="GO:0055085">
    <property type="term" value="P:transmembrane transport"/>
    <property type="evidence" value="ECO:0007669"/>
    <property type="project" value="InterPro"/>
</dbReference>
<proteinExistence type="predicted"/>
<feature type="transmembrane region" description="Helical" evidence="4">
    <location>
        <begin position="192"/>
        <end position="212"/>
    </location>
</feature>
<keyword evidence="1" id="KW-0285">Flavoprotein</keyword>
<dbReference type="Gene3D" id="3.40.109.10">
    <property type="entry name" value="NADH Oxidase"/>
    <property type="match status" value="1"/>
</dbReference>
<dbReference type="PANTHER" id="PTHR23026:SF90">
    <property type="entry name" value="IODOTYROSINE DEIODINASE 1"/>
    <property type="match status" value="1"/>
</dbReference>
<evidence type="ECO:0000256" key="3">
    <source>
        <dbReference type="ARBA" id="ARBA00023002"/>
    </source>
</evidence>
<dbReference type="InterPro" id="IPR050627">
    <property type="entry name" value="Nitroreductase/BluB"/>
</dbReference>
<dbReference type="InterPro" id="IPR004695">
    <property type="entry name" value="SLAC1/Mae1/Ssu1/TehA"/>
</dbReference>
<evidence type="ECO:0000259" key="5">
    <source>
        <dbReference type="Pfam" id="PF00881"/>
    </source>
</evidence>
<dbReference type="GO" id="GO:0016020">
    <property type="term" value="C:membrane"/>
    <property type="evidence" value="ECO:0007669"/>
    <property type="project" value="InterPro"/>
</dbReference>
<dbReference type="SUPFAM" id="SSF55469">
    <property type="entry name" value="FMN-dependent nitroreductase-like"/>
    <property type="match status" value="1"/>
</dbReference>
<reference evidence="6 7" key="1">
    <citation type="submission" date="2019-02" db="EMBL/GenBank/DDBJ databases">
        <title>Deep-cultivation of Planctomycetes and their phenomic and genomic characterization uncovers novel biology.</title>
        <authorList>
            <person name="Wiegand S."/>
            <person name="Jogler M."/>
            <person name="Boedeker C."/>
            <person name="Pinto D."/>
            <person name="Vollmers J."/>
            <person name="Rivas-Marin E."/>
            <person name="Kohn T."/>
            <person name="Peeters S.H."/>
            <person name="Heuer A."/>
            <person name="Rast P."/>
            <person name="Oberbeckmann S."/>
            <person name="Bunk B."/>
            <person name="Jeske O."/>
            <person name="Meyerdierks A."/>
            <person name="Storesund J.E."/>
            <person name="Kallscheuer N."/>
            <person name="Luecker S."/>
            <person name="Lage O.M."/>
            <person name="Pohl T."/>
            <person name="Merkel B.J."/>
            <person name="Hornburger P."/>
            <person name="Mueller R.-W."/>
            <person name="Bruemmer F."/>
            <person name="Labrenz M."/>
            <person name="Spormann A.M."/>
            <person name="Op den Camp H."/>
            <person name="Overmann J."/>
            <person name="Amann R."/>
            <person name="Jetten M.S.M."/>
            <person name="Mascher T."/>
            <person name="Medema M.H."/>
            <person name="Devos D.P."/>
            <person name="Kaster A.-K."/>
            <person name="Ovreas L."/>
            <person name="Rohde M."/>
            <person name="Galperin M.Y."/>
            <person name="Jogler C."/>
        </authorList>
    </citation>
    <scope>NUCLEOTIDE SEQUENCE [LARGE SCALE GENOMIC DNA]</scope>
    <source>
        <strain evidence="6 7">ETA_A1</strain>
    </source>
</reference>
<name>A0A517XU40_9BACT</name>
<keyword evidence="4" id="KW-1133">Transmembrane helix</keyword>
<organism evidence="6 7">
    <name type="scientific">Urbifossiella limnaea</name>
    <dbReference type="NCBI Taxonomy" id="2528023"/>
    <lineage>
        <taxon>Bacteria</taxon>
        <taxon>Pseudomonadati</taxon>
        <taxon>Planctomycetota</taxon>
        <taxon>Planctomycetia</taxon>
        <taxon>Gemmatales</taxon>
        <taxon>Gemmataceae</taxon>
        <taxon>Urbifossiella</taxon>
    </lineage>
</organism>
<dbReference type="Pfam" id="PF03595">
    <property type="entry name" value="SLAC1"/>
    <property type="match status" value="1"/>
</dbReference>
<keyword evidence="4" id="KW-0812">Transmembrane</keyword>
<keyword evidence="3" id="KW-0560">Oxidoreductase</keyword>
<evidence type="ECO:0000256" key="4">
    <source>
        <dbReference type="SAM" id="Phobius"/>
    </source>
</evidence>
<feature type="transmembrane region" description="Helical" evidence="4">
    <location>
        <begin position="125"/>
        <end position="147"/>
    </location>
</feature>
<keyword evidence="7" id="KW-1185">Reference proteome</keyword>
<dbReference type="RefSeq" id="WP_145239603.1">
    <property type="nucleotide sequence ID" value="NZ_CP036273.1"/>
</dbReference>
<dbReference type="PANTHER" id="PTHR23026">
    <property type="entry name" value="NADPH NITROREDUCTASE"/>
    <property type="match status" value="1"/>
</dbReference>
<keyword evidence="4" id="KW-0472">Membrane</keyword>
<dbReference type="AlphaFoldDB" id="A0A517XU40"/>
<protein>
    <submittedName>
        <fullName evidence="6">Putative membrane protein</fullName>
    </submittedName>
</protein>
<dbReference type="InterPro" id="IPR029479">
    <property type="entry name" value="Nitroreductase"/>
</dbReference>
<accession>A0A517XU40</accession>
<dbReference type="Proteomes" id="UP000319576">
    <property type="component" value="Chromosome"/>
</dbReference>
<sequence length="231" mass="25623">MRTVRQFADRPVPRAVIEACIRTAGTAPSGANLQPWHFVVVSGPDLKARIRGAAEEEEREFYARRAPQVWLDALAPIGTDAHTPFLETAPYLIVVFAQPQDDGRRGNGARITKKRLDEFSLGMPLLFWATATWWIPILFALGVWRHLTRHFPLTYDHGYWAAVFPLGMYTVCTRTMIDALRLPYLEPIPDAFVWVALVAWSATFLGLVHRLVVPPAGSLSDPAPPGAGVAA</sequence>
<dbReference type="Pfam" id="PF00881">
    <property type="entry name" value="Nitroreductase"/>
    <property type="match status" value="1"/>
</dbReference>
<feature type="transmembrane region" description="Helical" evidence="4">
    <location>
        <begin position="159"/>
        <end position="180"/>
    </location>
</feature>
<gene>
    <name evidence="6" type="ORF">ETAA1_29940</name>
</gene>
<feature type="domain" description="Nitroreductase" evidence="5">
    <location>
        <begin position="2"/>
        <end position="104"/>
    </location>
</feature>
<evidence type="ECO:0000313" key="6">
    <source>
        <dbReference type="EMBL" id="QDU21031.1"/>
    </source>
</evidence>
<dbReference type="KEGG" id="uli:ETAA1_29940"/>
<dbReference type="EMBL" id="CP036273">
    <property type="protein sequence ID" value="QDU21031.1"/>
    <property type="molecule type" value="Genomic_DNA"/>
</dbReference>
<dbReference type="OrthoDB" id="9812105at2"/>
<keyword evidence="2" id="KW-0288">FMN</keyword>